<dbReference type="EMBL" id="JAGXEW010000063">
    <property type="protein sequence ID" value="KAK1150404.1"/>
    <property type="molecule type" value="Genomic_DNA"/>
</dbReference>
<name>A0AAD8CFI0_ACIOX</name>
<proteinExistence type="predicted"/>
<dbReference type="PANTHER" id="PTHR12552:SF4">
    <property type="entry name" value="RHO GTPASE-ACTIVATING PROTEIN 26"/>
    <property type="match status" value="1"/>
</dbReference>
<gene>
    <name evidence="2" type="primary">Arhgap26</name>
    <name evidence="2" type="ORF">AOXY_G34306</name>
</gene>
<evidence type="ECO:0000313" key="2">
    <source>
        <dbReference type="EMBL" id="KAK1150404.1"/>
    </source>
</evidence>
<comment type="caution">
    <text evidence="2">The sequence shown here is derived from an EMBL/GenBank/DDBJ whole genome shotgun (WGS) entry which is preliminary data.</text>
</comment>
<organism evidence="2 3">
    <name type="scientific">Acipenser oxyrinchus oxyrinchus</name>
    <dbReference type="NCBI Taxonomy" id="40147"/>
    <lineage>
        <taxon>Eukaryota</taxon>
        <taxon>Metazoa</taxon>
        <taxon>Chordata</taxon>
        <taxon>Craniata</taxon>
        <taxon>Vertebrata</taxon>
        <taxon>Euteleostomi</taxon>
        <taxon>Actinopterygii</taxon>
        <taxon>Chondrostei</taxon>
        <taxon>Acipenseriformes</taxon>
        <taxon>Acipenseridae</taxon>
        <taxon>Acipenser</taxon>
    </lineage>
</organism>
<dbReference type="SUPFAM" id="SSF103657">
    <property type="entry name" value="BAR/IMD domain-like"/>
    <property type="match status" value="1"/>
</dbReference>
<dbReference type="InterPro" id="IPR027267">
    <property type="entry name" value="AH/BAR_dom_sf"/>
</dbReference>
<protein>
    <submittedName>
        <fullName evidence="2">Rho GTPase-activating protein 26-like isoform X1</fullName>
    </submittedName>
</protein>
<dbReference type="Gene3D" id="1.20.1270.60">
    <property type="entry name" value="Arfaptin homology (AH) domain/BAR domain"/>
    <property type="match status" value="1"/>
</dbReference>
<sequence length="81" mass="9255">MSSAKRKFAESLNEFKFQCIGDAETDDEICIARSLQEFAGVLKNLEDERTRMIENASDVLITPLERFRKEQIGAAKVNCFH</sequence>
<dbReference type="InterPro" id="IPR047234">
    <property type="entry name" value="GRAF_fam"/>
</dbReference>
<evidence type="ECO:0000259" key="1">
    <source>
        <dbReference type="Pfam" id="PF16746"/>
    </source>
</evidence>
<dbReference type="InterPro" id="IPR004148">
    <property type="entry name" value="BAR_dom"/>
</dbReference>
<dbReference type="GO" id="GO:0005737">
    <property type="term" value="C:cytoplasm"/>
    <property type="evidence" value="ECO:0007669"/>
    <property type="project" value="InterPro"/>
</dbReference>
<accession>A0AAD8CFI0</accession>
<dbReference type="PANTHER" id="PTHR12552">
    <property type="entry name" value="OLIGOPHRENIN 1"/>
    <property type="match status" value="1"/>
</dbReference>
<feature type="domain" description="BAR" evidence="1">
    <location>
        <begin position="1"/>
        <end position="76"/>
    </location>
</feature>
<reference evidence="2" key="1">
    <citation type="submission" date="2022-02" db="EMBL/GenBank/DDBJ databases">
        <title>Atlantic sturgeon de novo genome assembly.</title>
        <authorList>
            <person name="Stock M."/>
            <person name="Klopp C."/>
            <person name="Guiguen Y."/>
            <person name="Cabau C."/>
            <person name="Parinello H."/>
            <person name="Santidrian Yebra-Pimentel E."/>
            <person name="Kuhl H."/>
            <person name="Dirks R.P."/>
            <person name="Guessner J."/>
            <person name="Wuertz S."/>
            <person name="Du K."/>
            <person name="Schartl M."/>
        </authorList>
    </citation>
    <scope>NUCLEOTIDE SEQUENCE</scope>
    <source>
        <strain evidence="2">STURGEONOMICS-FGT-2020</strain>
        <tissue evidence="2">Whole blood</tissue>
    </source>
</reference>
<dbReference type="Proteomes" id="UP001230051">
    <property type="component" value="Unassembled WGS sequence"/>
</dbReference>
<dbReference type="AlphaFoldDB" id="A0AAD8CFI0"/>
<evidence type="ECO:0000313" key="3">
    <source>
        <dbReference type="Proteomes" id="UP001230051"/>
    </source>
</evidence>
<dbReference type="GO" id="GO:0005096">
    <property type="term" value="F:GTPase activator activity"/>
    <property type="evidence" value="ECO:0007669"/>
    <property type="project" value="InterPro"/>
</dbReference>
<keyword evidence="3" id="KW-1185">Reference proteome</keyword>
<dbReference type="Pfam" id="PF16746">
    <property type="entry name" value="BAR_3"/>
    <property type="match status" value="1"/>
</dbReference>